<evidence type="ECO:0000256" key="1">
    <source>
        <dbReference type="ARBA" id="ARBA00008668"/>
    </source>
</evidence>
<comment type="similarity">
    <text evidence="1">Belongs to the 'GDSL' lipolytic enzyme family.</text>
</comment>
<name>A0A2P5CNB8_TREOI</name>
<gene>
    <name evidence="3" type="ORF">TorRG33x02_278730</name>
</gene>
<dbReference type="Pfam" id="PF00657">
    <property type="entry name" value="Lipase_GDSL"/>
    <property type="match status" value="1"/>
</dbReference>
<reference evidence="4" key="1">
    <citation type="submission" date="2016-06" db="EMBL/GenBank/DDBJ databases">
        <title>Parallel loss of symbiosis genes in relatives of nitrogen-fixing non-legume Parasponia.</title>
        <authorList>
            <person name="Van Velzen R."/>
            <person name="Holmer R."/>
            <person name="Bu F."/>
            <person name="Rutten L."/>
            <person name="Van Zeijl A."/>
            <person name="Liu W."/>
            <person name="Santuari L."/>
            <person name="Cao Q."/>
            <person name="Sharma T."/>
            <person name="Shen D."/>
            <person name="Roswanjaya Y."/>
            <person name="Wardhani T."/>
            <person name="Kalhor M.S."/>
            <person name="Jansen J."/>
            <person name="Van den Hoogen J."/>
            <person name="Gungor B."/>
            <person name="Hartog M."/>
            <person name="Hontelez J."/>
            <person name="Verver J."/>
            <person name="Yang W.-C."/>
            <person name="Schijlen E."/>
            <person name="Repin R."/>
            <person name="Schilthuizen M."/>
            <person name="Schranz E."/>
            <person name="Heidstra R."/>
            <person name="Miyata K."/>
            <person name="Fedorova E."/>
            <person name="Kohlen W."/>
            <person name="Bisseling T."/>
            <person name="Smit S."/>
            <person name="Geurts R."/>
        </authorList>
    </citation>
    <scope>NUCLEOTIDE SEQUENCE [LARGE SCALE GENOMIC DNA]</scope>
    <source>
        <strain evidence="4">cv. RG33-2</strain>
    </source>
</reference>
<dbReference type="Gene3D" id="3.40.50.1110">
    <property type="entry name" value="SGNH hydrolase"/>
    <property type="match status" value="1"/>
</dbReference>
<dbReference type="EMBL" id="JXTC01000345">
    <property type="protein sequence ID" value="PON62547.1"/>
    <property type="molecule type" value="Genomic_DNA"/>
</dbReference>
<accession>A0A2P5CNB8</accession>
<evidence type="ECO:0000313" key="3">
    <source>
        <dbReference type="EMBL" id="PON62547.1"/>
    </source>
</evidence>
<dbReference type="Proteomes" id="UP000237000">
    <property type="component" value="Unassembled WGS sequence"/>
</dbReference>
<dbReference type="STRING" id="63057.A0A2P5CNB8"/>
<dbReference type="InterPro" id="IPR001087">
    <property type="entry name" value="GDSL"/>
</dbReference>
<dbReference type="PANTHER" id="PTHR45966:SF34">
    <property type="entry name" value="GDSL-LIKE LIPASE_ACYLHYDROLASE"/>
    <property type="match status" value="1"/>
</dbReference>
<comment type="caution">
    <text evidence="3">The sequence shown here is derived from an EMBL/GenBank/DDBJ whole genome shotgun (WGS) entry which is preliminary data.</text>
</comment>
<organism evidence="3 4">
    <name type="scientific">Trema orientale</name>
    <name type="common">Charcoal tree</name>
    <name type="synonym">Celtis orientalis</name>
    <dbReference type="NCBI Taxonomy" id="63057"/>
    <lineage>
        <taxon>Eukaryota</taxon>
        <taxon>Viridiplantae</taxon>
        <taxon>Streptophyta</taxon>
        <taxon>Embryophyta</taxon>
        <taxon>Tracheophyta</taxon>
        <taxon>Spermatophyta</taxon>
        <taxon>Magnoliopsida</taxon>
        <taxon>eudicotyledons</taxon>
        <taxon>Gunneridae</taxon>
        <taxon>Pentapetalae</taxon>
        <taxon>rosids</taxon>
        <taxon>fabids</taxon>
        <taxon>Rosales</taxon>
        <taxon>Cannabaceae</taxon>
        <taxon>Trema</taxon>
    </lineage>
</organism>
<dbReference type="InParanoid" id="A0A2P5CNB8"/>
<evidence type="ECO:0000256" key="2">
    <source>
        <dbReference type="ARBA" id="ARBA00022729"/>
    </source>
</evidence>
<evidence type="ECO:0000313" key="4">
    <source>
        <dbReference type="Proteomes" id="UP000237000"/>
    </source>
</evidence>
<dbReference type="AlphaFoldDB" id="A0A2P5CNB8"/>
<keyword evidence="4" id="KW-1185">Reference proteome</keyword>
<dbReference type="InterPro" id="IPR036514">
    <property type="entry name" value="SGNH_hydro_sf"/>
</dbReference>
<sequence length="134" mass="15725">MCFKEIYKIGGRKFGFQSVRPIACVPYARVLAAKKYNESCLDQTTPFVQLHNAELSKLLQKLNSKLKGFRYSFSDYYTFLKERMDHPSIYGRYEYVFFDSAHPTEKAYQQFAEQAWSAQPSLKGSYNLKELLKF</sequence>
<dbReference type="SUPFAM" id="SSF52266">
    <property type="entry name" value="SGNH hydrolase"/>
    <property type="match status" value="1"/>
</dbReference>
<keyword evidence="2" id="KW-0732">Signal</keyword>
<dbReference type="GO" id="GO:0016298">
    <property type="term" value="F:lipase activity"/>
    <property type="evidence" value="ECO:0007669"/>
    <property type="project" value="TreeGrafter"/>
</dbReference>
<dbReference type="PANTHER" id="PTHR45966">
    <property type="entry name" value="GDSL-LIKE LIPASE/ACYLHYDROLASE"/>
    <property type="match status" value="1"/>
</dbReference>
<dbReference type="InterPro" id="IPR044552">
    <property type="entry name" value="GLIP1-5/GLL25"/>
</dbReference>
<dbReference type="OrthoDB" id="1600564at2759"/>
<proteinExistence type="inferred from homology"/>
<protein>
    <submittedName>
        <fullName evidence="3">Lipase</fullName>
    </submittedName>
</protein>